<sequence length="126" mass="13696">MAERQKSTPQKSQRTQIPAQTNSILVSLLNDLGALLMVTRSALCRFEQPTLKRTAAGLLSPLTSGRVGSKFVLQSSLVESSTEIELHELHVSCCCCCCVRIFAAMVAGISRWTEQTLAVQLAPFSV</sequence>
<reference evidence="1 2" key="1">
    <citation type="journal article" date="2023" name="Sci. Data">
        <title>Genome assembly of the Korean intertidal mud-creeper Batillaria attramentaria.</title>
        <authorList>
            <person name="Patra A.K."/>
            <person name="Ho P.T."/>
            <person name="Jun S."/>
            <person name="Lee S.J."/>
            <person name="Kim Y."/>
            <person name="Won Y.J."/>
        </authorList>
    </citation>
    <scope>NUCLEOTIDE SEQUENCE [LARGE SCALE GENOMIC DNA]</scope>
    <source>
        <strain evidence="1">Wonlab-2016</strain>
    </source>
</reference>
<proteinExistence type="predicted"/>
<dbReference type="EMBL" id="JACVVK020000025">
    <property type="protein sequence ID" value="KAK7502663.1"/>
    <property type="molecule type" value="Genomic_DNA"/>
</dbReference>
<keyword evidence="2" id="KW-1185">Reference proteome</keyword>
<protein>
    <submittedName>
        <fullName evidence="1">Uncharacterized protein</fullName>
    </submittedName>
</protein>
<organism evidence="1 2">
    <name type="scientific">Batillaria attramentaria</name>
    <dbReference type="NCBI Taxonomy" id="370345"/>
    <lineage>
        <taxon>Eukaryota</taxon>
        <taxon>Metazoa</taxon>
        <taxon>Spiralia</taxon>
        <taxon>Lophotrochozoa</taxon>
        <taxon>Mollusca</taxon>
        <taxon>Gastropoda</taxon>
        <taxon>Caenogastropoda</taxon>
        <taxon>Sorbeoconcha</taxon>
        <taxon>Cerithioidea</taxon>
        <taxon>Batillariidae</taxon>
        <taxon>Batillaria</taxon>
    </lineage>
</organism>
<evidence type="ECO:0000313" key="1">
    <source>
        <dbReference type="EMBL" id="KAK7502663.1"/>
    </source>
</evidence>
<evidence type="ECO:0000313" key="2">
    <source>
        <dbReference type="Proteomes" id="UP001519460"/>
    </source>
</evidence>
<name>A0ABD0LTZ5_9CAEN</name>
<comment type="caution">
    <text evidence="1">The sequence shown here is derived from an EMBL/GenBank/DDBJ whole genome shotgun (WGS) entry which is preliminary data.</text>
</comment>
<dbReference type="Proteomes" id="UP001519460">
    <property type="component" value="Unassembled WGS sequence"/>
</dbReference>
<dbReference type="AlphaFoldDB" id="A0ABD0LTZ5"/>
<gene>
    <name evidence="1" type="ORF">BaRGS_00006238</name>
</gene>
<accession>A0ABD0LTZ5</accession>